<evidence type="ECO:0000256" key="1">
    <source>
        <dbReference type="SAM" id="MobiDB-lite"/>
    </source>
</evidence>
<reference evidence="3" key="1">
    <citation type="journal article" date="2013" name="Nature">
        <title>Draft genome of the wheat A-genome progenitor Triticum urartu.</title>
        <authorList>
            <person name="Ling H.Q."/>
            <person name="Zhao S."/>
            <person name="Liu D."/>
            <person name="Wang J."/>
            <person name="Sun H."/>
            <person name="Zhang C."/>
            <person name="Fan H."/>
            <person name="Li D."/>
            <person name="Dong L."/>
            <person name="Tao Y."/>
            <person name="Gao C."/>
            <person name="Wu H."/>
            <person name="Li Y."/>
            <person name="Cui Y."/>
            <person name="Guo X."/>
            <person name="Zheng S."/>
            <person name="Wang B."/>
            <person name="Yu K."/>
            <person name="Liang Q."/>
            <person name="Yang W."/>
            <person name="Lou X."/>
            <person name="Chen J."/>
            <person name="Feng M."/>
            <person name="Jian J."/>
            <person name="Zhang X."/>
            <person name="Luo G."/>
            <person name="Jiang Y."/>
            <person name="Liu J."/>
            <person name="Wang Z."/>
            <person name="Sha Y."/>
            <person name="Zhang B."/>
            <person name="Wu H."/>
            <person name="Tang D."/>
            <person name="Shen Q."/>
            <person name="Xue P."/>
            <person name="Zou S."/>
            <person name="Wang X."/>
            <person name="Liu X."/>
            <person name="Wang F."/>
            <person name="Yang Y."/>
            <person name="An X."/>
            <person name="Dong Z."/>
            <person name="Zhang K."/>
            <person name="Zhang X."/>
            <person name="Luo M.C."/>
            <person name="Dvorak J."/>
            <person name="Tong Y."/>
            <person name="Wang J."/>
            <person name="Yang H."/>
            <person name="Li Z."/>
            <person name="Wang D."/>
            <person name="Zhang A."/>
            <person name="Wang J."/>
        </authorList>
    </citation>
    <scope>NUCLEOTIDE SEQUENCE</scope>
</reference>
<feature type="compositionally biased region" description="Basic and acidic residues" evidence="1">
    <location>
        <begin position="11"/>
        <end position="21"/>
    </location>
</feature>
<feature type="compositionally biased region" description="Gly residues" evidence="1">
    <location>
        <begin position="22"/>
        <end position="32"/>
    </location>
</feature>
<organism evidence="3">
    <name type="scientific">Triticum urartu</name>
    <name type="common">Red wild einkorn</name>
    <name type="synonym">Crithodium urartu</name>
    <dbReference type="NCBI Taxonomy" id="4572"/>
    <lineage>
        <taxon>Eukaryota</taxon>
        <taxon>Viridiplantae</taxon>
        <taxon>Streptophyta</taxon>
        <taxon>Embryophyta</taxon>
        <taxon>Tracheophyta</taxon>
        <taxon>Spermatophyta</taxon>
        <taxon>Magnoliopsida</taxon>
        <taxon>Liliopsida</taxon>
        <taxon>Poales</taxon>
        <taxon>Poaceae</taxon>
        <taxon>BOP clade</taxon>
        <taxon>Pooideae</taxon>
        <taxon>Triticodae</taxon>
        <taxon>Triticeae</taxon>
        <taxon>Triticinae</taxon>
        <taxon>Triticum</taxon>
    </lineage>
</organism>
<keyword evidence="2" id="KW-1133">Transmembrane helix</keyword>
<dbReference type="EMBL" id="KD160000">
    <property type="protein sequence ID" value="EMS56320.1"/>
    <property type="molecule type" value="Genomic_DNA"/>
</dbReference>
<evidence type="ECO:0000313" key="3">
    <source>
        <dbReference type="EMBL" id="EMS56320.1"/>
    </source>
</evidence>
<name>M7ZV92_TRIUA</name>
<dbReference type="AlphaFoldDB" id="M7ZV92"/>
<evidence type="ECO:0000256" key="2">
    <source>
        <dbReference type="SAM" id="Phobius"/>
    </source>
</evidence>
<protein>
    <submittedName>
        <fullName evidence="3">Uncharacterized protein</fullName>
    </submittedName>
</protein>
<dbReference type="PANTHER" id="PTHR31170:SF18">
    <property type="entry name" value="(WILD MALAYSIAN BANANA) HYPOTHETICAL PROTEIN"/>
    <property type="match status" value="1"/>
</dbReference>
<feature type="region of interest" description="Disordered" evidence="1">
    <location>
        <begin position="1"/>
        <end position="56"/>
    </location>
</feature>
<sequence>MEAEVINGTHVAKESAEDRGGEGGGGAGGAGPTGVPWRMNDEGTQRAGKGSERMMGTSPIMSVRDARDEEPVESMLRVEKAGLEASGMRQFEAWRAETAVAKPEVRAPQKLPEALRKDDAACGEAGRQTGEDLVIWPQRVMVVCTVMMLRMSSSWVVDVDCPEPQANVEGWVVDMEKKLEDAEPPAKVQRWPKHCIFRVPLRFTSKMVDGMASSVFKPQTVSLGPFHHDDKDLKPMEEHKLRAVRHLLRRDHVGRDSKLTLSGLVAAMETVADELEDAYMDLGDEWRGEENRGKFLEMMITDGCFLLEVMRMAIGGKGSIPKDYEHGDPVFSWHGIQHIGPFVQRDMLLVENQLPLRLLEKIVAVEEGTSPSAASINSMVLKFLEREDAPEGTGLGLHPLDIYRTSRLKGTSQVKNNGKALQRGVKMTSAPTEVGIFRSQKVVPRSAWKLSEAGIRFLPSKTGCLDDIELDNGRLYMPKVEMDDSTAYRIHNMMAFEAMHVRTGNDVTAYVLFVKDLISSADDVRLLGRKGILEHDLADDDDAVVRLFNSLTRDVSKNWESHLCRVRDAVEHHYTSNHLRVFLYESWSHLKSKYFRNPWSLLALVTAILLVVGDIVQTVYAVIS</sequence>
<dbReference type="Pfam" id="PF03140">
    <property type="entry name" value="DUF247"/>
    <property type="match status" value="1"/>
</dbReference>
<accession>M7ZV92</accession>
<keyword evidence="2" id="KW-0812">Transmembrane</keyword>
<gene>
    <name evidence="3" type="ORF">TRIUR3_02432</name>
</gene>
<proteinExistence type="predicted"/>
<dbReference type="InterPro" id="IPR004158">
    <property type="entry name" value="DUF247_pln"/>
</dbReference>
<dbReference type="OMA" id="KGWVVDM"/>
<feature type="transmembrane region" description="Helical" evidence="2">
    <location>
        <begin position="599"/>
        <end position="623"/>
    </location>
</feature>
<dbReference type="eggNOG" id="ENOG502QR4P">
    <property type="taxonomic scope" value="Eukaryota"/>
</dbReference>
<dbReference type="STRING" id="4572.M7ZV92"/>
<feature type="compositionally biased region" description="Basic and acidic residues" evidence="1">
    <location>
        <begin position="39"/>
        <end position="52"/>
    </location>
</feature>
<keyword evidence="2" id="KW-0472">Membrane</keyword>
<dbReference type="PANTHER" id="PTHR31170">
    <property type="entry name" value="BNAC04G53230D PROTEIN"/>
    <property type="match status" value="1"/>
</dbReference>